<comment type="similarity">
    <text evidence="10">Belongs to the binding-protein-dependent transport system permease family. OppBC subfamily.</text>
</comment>
<evidence type="ECO:0000256" key="5">
    <source>
        <dbReference type="ARBA" id="ARBA00022692"/>
    </source>
</evidence>
<dbReference type="Pfam" id="PF00528">
    <property type="entry name" value="BPD_transp_1"/>
    <property type="match status" value="1"/>
</dbReference>
<organism evidence="14 15">
    <name type="scientific">Halopolyspora algeriensis</name>
    <dbReference type="NCBI Taxonomy" id="1500506"/>
    <lineage>
        <taxon>Bacteria</taxon>
        <taxon>Bacillati</taxon>
        <taxon>Actinomycetota</taxon>
        <taxon>Actinomycetes</taxon>
        <taxon>Actinomycetes incertae sedis</taxon>
        <taxon>Halopolyspora</taxon>
    </lineage>
</organism>
<dbReference type="CDD" id="cd06261">
    <property type="entry name" value="TM_PBP2"/>
    <property type="match status" value="1"/>
</dbReference>
<evidence type="ECO:0000256" key="3">
    <source>
        <dbReference type="ARBA" id="ARBA00022475"/>
    </source>
</evidence>
<keyword evidence="9 12" id="KW-0472">Membrane</keyword>
<keyword evidence="15" id="KW-1185">Reference proteome</keyword>
<dbReference type="GO" id="GO:0055085">
    <property type="term" value="P:transmembrane transport"/>
    <property type="evidence" value="ECO:0007669"/>
    <property type="project" value="InterPro"/>
</dbReference>
<evidence type="ECO:0000256" key="12">
    <source>
        <dbReference type="RuleBase" id="RU363032"/>
    </source>
</evidence>
<dbReference type="InterPro" id="IPR035906">
    <property type="entry name" value="MetI-like_sf"/>
</dbReference>
<keyword evidence="6" id="KW-0571">Peptide transport</keyword>
<dbReference type="Proteomes" id="UP000253495">
    <property type="component" value="Unassembled WGS sequence"/>
</dbReference>
<dbReference type="EMBL" id="QPJC01000011">
    <property type="protein sequence ID" value="RCW40358.1"/>
    <property type="molecule type" value="Genomic_DNA"/>
</dbReference>
<reference evidence="14 15" key="1">
    <citation type="submission" date="2018-07" db="EMBL/GenBank/DDBJ databases">
        <title>Genomic Encyclopedia of Type Strains, Phase III (KMG-III): the genomes of soil and plant-associated and newly described type strains.</title>
        <authorList>
            <person name="Whitman W."/>
        </authorList>
    </citation>
    <scope>NUCLEOTIDE SEQUENCE [LARGE SCALE GENOMIC DNA]</scope>
    <source>
        <strain evidence="14 15">CECT 8575</strain>
    </source>
</reference>
<dbReference type="RefSeq" id="WP_114454079.1">
    <property type="nucleotide sequence ID" value="NZ_QPJC01000011.1"/>
</dbReference>
<keyword evidence="5 12" id="KW-0812">Transmembrane</keyword>
<evidence type="ECO:0000256" key="11">
    <source>
        <dbReference type="ARBA" id="ARBA00072251"/>
    </source>
</evidence>
<feature type="transmembrane region" description="Helical" evidence="12">
    <location>
        <begin position="270"/>
        <end position="294"/>
    </location>
</feature>
<feature type="transmembrane region" description="Helical" evidence="12">
    <location>
        <begin position="166"/>
        <end position="183"/>
    </location>
</feature>
<evidence type="ECO:0000256" key="2">
    <source>
        <dbReference type="ARBA" id="ARBA00022448"/>
    </source>
</evidence>
<keyword evidence="2 12" id="KW-0813">Transport</keyword>
<dbReference type="PANTHER" id="PTHR43386">
    <property type="entry name" value="OLIGOPEPTIDE TRANSPORT SYSTEM PERMEASE PROTEIN APPC"/>
    <property type="match status" value="1"/>
</dbReference>
<comment type="subcellular location">
    <subcellularLocation>
        <location evidence="1">Cell inner membrane</location>
        <topology evidence="1">Multi-pass membrane protein</topology>
    </subcellularLocation>
    <subcellularLocation>
        <location evidence="12">Cell membrane</location>
        <topology evidence="12">Multi-pass membrane protein</topology>
    </subcellularLocation>
</comment>
<feature type="transmembrane region" description="Helical" evidence="12">
    <location>
        <begin position="44"/>
        <end position="65"/>
    </location>
</feature>
<feature type="transmembrane region" description="Helical" evidence="12">
    <location>
        <begin position="226"/>
        <end position="250"/>
    </location>
</feature>
<sequence>MVEPGRTVSALEADEVADGDVEEPEPAGIPRRRLVFRRFLRNRMALVGLVVIVLLFAIAYLGHYLTPWDYNEQDFTSFLEPPSAEHWFGTTRTGGDVFALTMRGLQKSLVIGLLVGLIATGFATVIGTFAAYYGGAVDRVLMWGVDLLLVLPAFLVIAVLSPTFQGTTWLMFVALLALFSWMVPARAIRAMTFSVKEQPYVQAARFMGVSGPRIVFRHIIPNISSFIIIDATLQVGFAVIAEAGLSYFGFGVQPPDVSLGTLISDGARSAISYPWLFLFAGGALVLFVLAVNFVGDGLRDALDPDAEGGSR</sequence>
<dbReference type="InterPro" id="IPR050366">
    <property type="entry name" value="BP-dependent_transpt_permease"/>
</dbReference>
<evidence type="ECO:0000256" key="6">
    <source>
        <dbReference type="ARBA" id="ARBA00022856"/>
    </source>
</evidence>
<dbReference type="GO" id="GO:0015031">
    <property type="term" value="P:protein transport"/>
    <property type="evidence" value="ECO:0007669"/>
    <property type="project" value="UniProtKB-KW"/>
</dbReference>
<evidence type="ECO:0000256" key="7">
    <source>
        <dbReference type="ARBA" id="ARBA00022927"/>
    </source>
</evidence>
<keyword evidence="8 12" id="KW-1133">Transmembrane helix</keyword>
<proteinExistence type="inferred from homology"/>
<evidence type="ECO:0000256" key="10">
    <source>
        <dbReference type="ARBA" id="ARBA00024202"/>
    </source>
</evidence>
<evidence type="ECO:0000256" key="4">
    <source>
        <dbReference type="ARBA" id="ARBA00022519"/>
    </source>
</evidence>
<feature type="domain" description="ABC transmembrane type-1" evidence="13">
    <location>
        <begin position="109"/>
        <end position="295"/>
    </location>
</feature>
<keyword evidence="7" id="KW-0653">Protein transport</keyword>
<keyword evidence="3" id="KW-1003">Cell membrane</keyword>
<dbReference type="InterPro" id="IPR000515">
    <property type="entry name" value="MetI-like"/>
</dbReference>
<evidence type="ECO:0000256" key="1">
    <source>
        <dbReference type="ARBA" id="ARBA00004429"/>
    </source>
</evidence>
<evidence type="ECO:0000256" key="9">
    <source>
        <dbReference type="ARBA" id="ARBA00023136"/>
    </source>
</evidence>
<dbReference type="Pfam" id="PF12911">
    <property type="entry name" value="OppC_N"/>
    <property type="match status" value="1"/>
</dbReference>
<dbReference type="PANTHER" id="PTHR43386:SF2">
    <property type="entry name" value="OLIGOPEPTIDE TRANSPORT SYSTEM PERMEASE PROTEIN OPPC"/>
    <property type="match status" value="1"/>
</dbReference>
<dbReference type="InterPro" id="IPR025966">
    <property type="entry name" value="OppC_N"/>
</dbReference>
<dbReference type="PROSITE" id="PS50928">
    <property type="entry name" value="ABC_TM1"/>
    <property type="match status" value="1"/>
</dbReference>
<keyword evidence="4" id="KW-0997">Cell inner membrane</keyword>
<protein>
    <recommendedName>
        <fullName evidence="11">Oligopeptide transport system permease protein OppC</fullName>
    </recommendedName>
</protein>
<feature type="transmembrane region" description="Helical" evidence="12">
    <location>
        <begin position="109"/>
        <end position="133"/>
    </location>
</feature>
<dbReference type="OrthoDB" id="6637947at2"/>
<dbReference type="Gene3D" id="1.10.3720.10">
    <property type="entry name" value="MetI-like"/>
    <property type="match status" value="1"/>
</dbReference>
<dbReference type="GO" id="GO:0005886">
    <property type="term" value="C:plasma membrane"/>
    <property type="evidence" value="ECO:0007669"/>
    <property type="project" value="UniProtKB-SubCell"/>
</dbReference>
<name>A0A368VGA8_9ACTN</name>
<comment type="caution">
    <text evidence="14">The sequence shown here is derived from an EMBL/GenBank/DDBJ whole genome shotgun (WGS) entry which is preliminary data.</text>
</comment>
<evidence type="ECO:0000313" key="15">
    <source>
        <dbReference type="Proteomes" id="UP000253495"/>
    </source>
</evidence>
<gene>
    <name evidence="14" type="ORF">DFQ14_1117</name>
</gene>
<evidence type="ECO:0000256" key="8">
    <source>
        <dbReference type="ARBA" id="ARBA00022989"/>
    </source>
</evidence>
<evidence type="ECO:0000313" key="14">
    <source>
        <dbReference type="EMBL" id="RCW40358.1"/>
    </source>
</evidence>
<accession>A0A368VGA8</accession>
<dbReference type="GO" id="GO:0015833">
    <property type="term" value="P:peptide transport"/>
    <property type="evidence" value="ECO:0007669"/>
    <property type="project" value="UniProtKB-KW"/>
</dbReference>
<dbReference type="SUPFAM" id="SSF161098">
    <property type="entry name" value="MetI-like"/>
    <property type="match status" value="1"/>
</dbReference>
<evidence type="ECO:0000259" key="13">
    <source>
        <dbReference type="PROSITE" id="PS50928"/>
    </source>
</evidence>
<feature type="transmembrane region" description="Helical" evidence="12">
    <location>
        <begin position="140"/>
        <end position="160"/>
    </location>
</feature>
<dbReference type="AlphaFoldDB" id="A0A368VGA8"/>